<name>A0A3N0HWF9_9FIRM</name>
<reference evidence="1 2" key="1">
    <citation type="submission" date="2018-11" db="EMBL/GenBank/DDBJ databases">
        <title>Clostridium sp. nov., a member of the family Erysipelotrichaceae isolated from pig faeces.</title>
        <authorList>
            <person name="Chang Y.-H."/>
        </authorList>
    </citation>
    <scope>NUCLEOTIDE SEQUENCE [LARGE SCALE GENOMIC DNA]</scope>
    <source>
        <strain evidence="1 2">YH-panp20</strain>
    </source>
</reference>
<protein>
    <submittedName>
        <fullName evidence="1">Uncharacterized protein</fullName>
    </submittedName>
</protein>
<organism evidence="1 2">
    <name type="scientific">Absicoccus porci</name>
    <dbReference type="NCBI Taxonomy" id="2486576"/>
    <lineage>
        <taxon>Bacteria</taxon>
        <taxon>Bacillati</taxon>
        <taxon>Bacillota</taxon>
        <taxon>Erysipelotrichia</taxon>
        <taxon>Erysipelotrichales</taxon>
        <taxon>Erysipelotrichaceae</taxon>
        <taxon>Absicoccus</taxon>
    </lineage>
</organism>
<accession>A0A3N0HWF9</accession>
<gene>
    <name evidence="1" type="ORF">EDX97_10820</name>
</gene>
<proteinExistence type="predicted"/>
<keyword evidence="2" id="KW-1185">Reference proteome</keyword>
<dbReference type="EMBL" id="RJQC01000005">
    <property type="protein sequence ID" value="RNM29115.1"/>
    <property type="molecule type" value="Genomic_DNA"/>
</dbReference>
<evidence type="ECO:0000313" key="2">
    <source>
        <dbReference type="Proteomes" id="UP000276568"/>
    </source>
</evidence>
<evidence type="ECO:0000313" key="1">
    <source>
        <dbReference type="EMBL" id="RNM29115.1"/>
    </source>
</evidence>
<dbReference type="RefSeq" id="WP_128521164.1">
    <property type="nucleotide sequence ID" value="NZ_JALFCT010000026.1"/>
</dbReference>
<comment type="caution">
    <text evidence="1">The sequence shown here is derived from an EMBL/GenBank/DDBJ whole genome shotgun (WGS) entry which is preliminary data.</text>
</comment>
<dbReference type="OrthoDB" id="1643605at2"/>
<dbReference type="AlphaFoldDB" id="A0A3N0HWF9"/>
<sequence length="244" mass="28833">MNKQEYMNRTYTLLRSFLQCSYVEFCEKTSVHIEQIDEWIYVFLLYPIVNGLERGILLVYDQDQVIADLSFMHGSLDDVLKKESVYDAITLDSDWSNLEYYTLCHYYFPDLAYPYCQSKKEETFFGEVIFFTNAYVTKSYRQKGIFFSMLDISKEMVCRQIKTSCILYAVFALDPDIPCYGPDTTPEPYYYSMKDEPARLRNKSILEKRGYVGVRLEDEEENDGSKLWYALLKEQEQIVEVDVV</sequence>
<dbReference type="Proteomes" id="UP000276568">
    <property type="component" value="Unassembled WGS sequence"/>
</dbReference>